<feature type="compositionally biased region" description="Basic and acidic residues" evidence="1">
    <location>
        <begin position="148"/>
        <end position="159"/>
    </location>
</feature>
<protein>
    <recommendedName>
        <fullName evidence="4">Lipoprotein</fullName>
    </recommendedName>
</protein>
<sequence length="159" mass="18720">MRWTTAVAAGALVAGLLGCAAGYRSVFLGYSVASRPHPSYFCYDCHGYRFFDPYYDWCVAYGFRYRWADYPGAVALYRERYVRIKESHPDYGRYRYRPGYRVQPRYLEGRDYESWRRSGGAPEIGNERRTERSATERGRKHQGKRGRRDSEQRPRDEGP</sequence>
<reference evidence="2 3" key="1">
    <citation type="journal article" date="2019" name="Nat. Microbiol.">
        <title>Mediterranean grassland soil C-N compound turnover is dependent on rainfall and depth, and is mediated by genomically divergent microorganisms.</title>
        <authorList>
            <person name="Diamond S."/>
            <person name="Andeer P.F."/>
            <person name="Li Z."/>
            <person name="Crits-Christoph A."/>
            <person name="Burstein D."/>
            <person name="Anantharaman K."/>
            <person name="Lane K.R."/>
            <person name="Thomas B.C."/>
            <person name="Pan C."/>
            <person name="Northen T.R."/>
            <person name="Banfield J.F."/>
        </authorList>
    </citation>
    <scope>NUCLEOTIDE SEQUENCE [LARGE SCALE GENOMIC DNA]</scope>
    <source>
        <strain evidence="2">WS_8</strain>
    </source>
</reference>
<dbReference type="Proteomes" id="UP000316609">
    <property type="component" value="Unassembled WGS sequence"/>
</dbReference>
<dbReference type="AlphaFoldDB" id="A0A538TNV3"/>
<accession>A0A538TNV3</accession>
<dbReference type="EMBL" id="VBOY01000072">
    <property type="protein sequence ID" value="TMQ65301.1"/>
    <property type="molecule type" value="Genomic_DNA"/>
</dbReference>
<feature type="compositionally biased region" description="Basic residues" evidence="1">
    <location>
        <begin position="138"/>
        <end position="147"/>
    </location>
</feature>
<evidence type="ECO:0008006" key="4">
    <source>
        <dbReference type="Google" id="ProtNLM"/>
    </source>
</evidence>
<organism evidence="2 3">
    <name type="scientific">Eiseniibacteriota bacterium</name>
    <dbReference type="NCBI Taxonomy" id="2212470"/>
    <lineage>
        <taxon>Bacteria</taxon>
        <taxon>Candidatus Eiseniibacteriota</taxon>
    </lineage>
</organism>
<name>A0A538TNV3_UNCEI</name>
<evidence type="ECO:0000313" key="3">
    <source>
        <dbReference type="Proteomes" id="UP000316609"/>
    </source>
</evidence>
<proteinExistence type="predicted"/>
<comment type="caution">
    <text evidence="2">The sequence shown here is derived from an EMBL/GenBank/DDBJ whole genome shotgun (WGS) entry which is preliminary data.</text>
</comment>
<feature type="compositionally biased region" description="Basic and acidic residues" evidence="1">
    <location>
        <begin position="125"/>
        <end position="137"/>
    </location>
</feature>
<evidence type="ECO:0000256" key="1">
    <source>
        <dbReference type="SAM" id="MobiDB-lite"/>
    </source>
</evidence>
<feature type="region of interest" description="Disordered" evidence="1">
    <location>
        <begin position="114"/>
        <end position="159"/>
    </location>
</feature>
<evidence type="ECO:0000313" key="2">
    <source>
        <dbReference type="EMBL" id="TMQ65301.1"/>
    </source>
</evidence>
<dbReference type="PROSITE" id="PS51257">
    <property type="entry name" value="PROKAR_LIPOPROTEIN"/>
    <property type="match status" value="1"/>
</dbReference>
<gene>
    <name evidence="2" type="ORF">E6K78_07755</name>
</gene>